<evidence type="ECO:0000313" key="1">
    <source>
        <dbReference type="EMBL" id="QGG95810.1"/>
    </source>
</evidence>
<protein>
    <recommendedName>
        <fullName evidence="3">Thioredoxin domain-containing protein</fullName>
    </recommendedName>
</protein>
<sequence>MERLLLAVVLVAVAGVIAWFIQRRQPDVPSSPPEYSVPTQLDRADFTRPEAPWLVAVFTSATCDVCRGTWEKAQILESDDVAVQEIEVAAEPELHRRYQIDGVPLVVIADAEGTVRNGFVGPPTATDLWATVAEIRDPGSVPPGCDHGQPVDPTS</sequence>
<accession>A0A5Q2RPK8</accession>
<dbReference type="RefSeq" id="WP_153759916.1">
    <property type="nucleotide sequence ID" value="NZ_CP045851.1"/>
</dbReference>
<dbReference type="EMBL" id="CP045851">
    <property type="protein sequence ID" value="QGG95810.1"/>
    <property type="molecule type" value="Genomic_DNA"/>
</dbReference>
<proteinExistence type="predicted"/>
<gene>
    <name evidence="1" type="ORF">GH723_12265</name>
</gene>
<evidence type="ECO:0000313" key="2">
    <source>
        <dbReference type="Proteomes" id="UP000334019"/>
    </source>
</evidence>
<dbReference type="InterPro" id="IPR036249">
    <property type="entry name" value="Thioredoxin-like_sf"/>
</dbReference>
<dbReference type="Gene3D" id="3.40.30.10">
    <property type="entry name" value="Glutaredoxin"/>
    <property type="match status" value="1"/>
</dbReference>
<evidence type="ECO:0008006" key="3">
    <source>
        <dbReference type="Google" id="ProtNLM"/>
    </source>
</evidence>
<dbReference type="SUPFAM" id="SSF52833">
    <property type="entry name" value="Thioredoxin-like"/>
    <property type="match status" value="1"/>
</dbReference>
<dbReference type="KEGG" id="atq:GH723_12265"/>
<dbReference type="Proteomes" id="UP000334019">
    <property type="component" value="Chromosome"/>
</dbReference>
<name>A0A5Q2RPK8_9ACTN</name>
<reference evidence="1 2" key="1">
    <citation type="submission" date="2019-11" db="EMBL/GenBank/DDBJ databases">
        <authorList>
            <person name="He Y."/>
        </authorList>
    </citation>
    <scope>NUCLEOTIDE SEQUENCE [LARGE SCALE GENOMIC DNA]</scope>
    <source>
        <strain evidence="1 2">SCSIO 58843</strain>
    </source>
</reference>
<organism evidence="1 2">
    <name type="scientific">Actinomarinicola tropica</name>
    <dbReference type="NCBI Taxonomy" id="2789776"/>
    <lineage>
        <taxon>Bacteria</taxon>
        <taxon>Bacillati</taxon>
        <taxon>Actinomycetota</taxon>
        <taxon>Acidimicrobiia</taxon>
        <taxon>Acidimicrobiales</taxon>
        <taxon>Iamiaceae</taxon>
        <taxon>Actinomarinicola</taxon>
    </lineage>
</organism>
<keyword evidence="2" id="KW-1185">Reference proteome</keyword>
<dbReference type="AlphaFoldDB" id="A0A5Q2RPK8"/>